<feature type="region of interest" description="Disordered" evidence="1">
    <location>
        <begin position="104"/>
        <end position="181"/>
    </location>
</feature>
<dbReference type="OrthoDB" id="548474at2759"/>
<name>A0A168E2Z5_CORFA</name>
<dbReference type="GeneID" id="30016509"/>
<organism evidence="2 3">
    <name type="scientific">Cordyceps fumosorosea (strain ARSEF 2679)</name>
    <name type="common">Isaria fumosorosea</name>
    <dbReference type="NCBI Taxonomy" id="1081104"/>
    <lineage>
        <taxon>Eukaryota</taxon>
        <taxon>Fungi</taxon>
        <taxon>Dikarya</taxon>
        <taxon>Ascomycota</taxon>
        <taxon>Pezizomycotina</taxon>
        <taxon>Sordariomycetes</taxon>
        <taxon>Hypocreomycetidae</taxon>
        <taxon>Hypocreales</taxon>
        <taxon>Cordycipitaceae</taxon>
        <taxon>Cordyceps</taxon>
    </lineage>
</organism>
<evidence type="ECO:0000313" key="2">
    <source>
        <dbReference type="EMBL" id="OAA73316.1"/>
    </source>
</evidence>
<dbReference type="GO" id="GO:0030674">
    <property type="term" value="F:protein-macromolecule adaptor activity"/>
    <property type="evidence" value="ECO:0007669"/>
    <property type="project" value="TreeGrafter"/>
</dbReference>
<evidence type="ECO:0000313" key="3">
    <source>
        <dbReference type="Proteomes" id="UP000076744"/>
    </source>
</evidence>
<dbReference type="STRING" id="1081104.A0A168E2Z5"/>
<keyword evidence="3" id="KW-1185">Reference proteome</keyword>
<comment type="caution">
    <text evidence="2">The sequence shown here is derived from an EMBL/GenBank/DDBJ whole genome shotgun (WGS) entry which is preliminary data.</text>
</comment>
<sequence>MSSADTTPITAARFAAALQDLSLPLLHLKVREINNAIAKLQYSNDQLLPFTKEQQSAEGITSPPDQDCVEAIAENEGVIERMKERLAIIYIEVVENRGVKWEDLGKSGEEEEEEPKKKTEEEEVMGVNGEGEGGRVSAAWTDGTFQTGTIRNGEVRLDARPGVRGSGGVEEAPEEDGGLHL</sequence>
<dbReference type="PANTHER" id="PTHR40422">
    <property type="entry name" value="TRANSLATION MACHINERY-ASSOCIATED PROTEIN 17"/>
    <property type="match status" value="1"/>
</dbReference>
<evidence type="ECO:0000256" key="1">
    <source>
        <dbReference type="SAM" id="MobiDB-lite"/>
    </source>
</evidence>
<dbReference type="InterPro" id="IPR038966">
    <property type="entry name" value="TMA17"/>
</dbReference>
<protein>
    <submittedName>
        <fullName evidence="2">Uncharacterized protein</fullName>
    </submittedName>
</protein>
<dbReference type="AlphaFoldDB" id="A0A168E2Z5"/>
<feature type="compositionally biased region" description="Acidic residues" evidence="1">
    <location>
        <begin position="171"/>
        <end position="181"/>
    </location>
</feature>
<dbReference type="RefSeq" id="XP_018708274.1">
    <property type="nucleotide sequence ID" value="XM_018843824.1"/>
</dbReference>
<accession>A0A168E2Z5</accession>
<feature type="compositionally biased region" description="Basic and acidic residues" evidence="1">
    <location>
        <begin position="104"/>
        <end position="120"/>
    </location>
</feature>
<dbReference type="PANTHER" id="PTHR40422:SF1">
    <property type="entry name" value="TRANSLATION MACHINERY-ASSOCIATED PROTEIN 17"/>
    <property type="match status" value="1"/>
</dbReference>
<proteinExistence type="predicted"/>
<gene>
    <name evidence="2" type="ORF">ISF_00217</name>
</gene>
<dbReference type="GO" id="GO:0070682">
    <property type="term" value="P:proteasome regulatory particle assembly"/>
    <property type="evidence" value="ECO:0007669"/>
    <property type="project" value="InterPro"/>
</dbReference>
<dbReference type="Proteomes" id="UP000076744">
    <property type="component" value="Unassembled WGS sequence"/>
</dbReference>
<reference evidence="2 3" key="1">
    <citation type="journal article" date="2016" name="Genome Biol. Evol.">
        <title>Divergent and convergent evolution of fungal pathogenicity.</title>
        <authorList>
            <person name="Shang Y."/>
            <person name="Xiao G."/>
            <person name="Zheng P."/>
            <person name="Cen K."/>
            <person name="Zhan S."/>
            <person name="Wang C."/>
        </authorList>
    </citation>
    <scope>NUCLEOTIDE SEQUENCE [LARGE SCALE GENOMIC DNA]</scope>
    <source>
        <strain evidence="2 3">ARSEF 2679</strain>
    </source>
</reference>
<dbReference type="EMBL" id="AZHB01000001">
    <property type="protein sequence ID" value="OAA73316.1"/>
    <property type="molecule type" value="Genomic_DNA"/>
</dbReference>